<dbReference type="Proteomes" id="UP000029223">
    <property type="component" value="Unassembled WGS sequence"/>
</dbReference>
<gene>
    <name evidence="2" type="ORF">JCM19239_739</name>
</gene>
<name>A0ABQ0JR11_9VIBR</name>
<dbReference type="EMBL" id="BBMS01000137">
    <property type="protein sequence ID" value="GAL31188.1"/>
    <property type="molecule type" value="Genomic_DNA"/>
</dbReference>
<evidence type="ECO:0000313" key="3">
    <source>
        <dbReference type="Proteomes" id="UP000029223"/>
    </source>
</evidence>
<proteinExistence type="predicted"/>
<evidence type="ECO:0000313" key="2">
    <source>
        <dbReference type="EMBL" id="GAL31188.1"/>
    </source>
</evidence>
<protein>
    <submittedName>
        <fullName evidence="2">Uncharacterized protein</fullName>
    </submittedName>
</protein>
<reference evidence="3" key="1">
    <citation type="submission" date="2014-09" db="EMBL/GenBank/DDBJ databases">
        <title>Vibrio variabilis JCM 19239. (C206) whole genome shotgun sequence.</title>
        <authorList>
            <person name="Sawabe T."/>
            <person name="Meirelles P."/>
            <person name="Nakanishi M."/>
            <person name="Sayaka M."/>
            <person name="Hattori M."/>
            <person name="Ohkuma M."/>
        </authorList>
    </citation>
    <scope>NUCLEOTIDE SEQUENCE [LARGE SCALE GENOMIC DNA]</scope>
    <source>
        <strain evidence="3">JCM 19239</strain>
    </source>
</reference>
<keyword evidence="3" id="KW-1185">Reference proteome</keyword>
<evidence type="ECO:0000256" key="1">
    <source>
        <dbReference type="SAM" id="Phobius"/>
    </source>
</evidence>
<accession>A0ABQ0JR11</accession>
<sequence length="37" mass="4151">MNRLFLGGDMVTSTNCVVIVILLVLCADLNDRNENKR</sequence>
<keyword evidence="1" id="KW-1133">Transmembrane helix</keyword>
<keyword evidence="1" id="KW-0812">Transmembrane</keyword>
<comment type="caution">
    <text evidence="2">The sequence shown here is derived from an EMBL/GenBank/DDBJ whole genome shotgun (WGS) entry which is preliminary data.</text>
</comment>
<organism evidence="2 3">
    <name type="scientific">Vibrio variabilis</name>
    <dbReference type="NCBI Taxonomy" id="990271"/>
    <lineage>
        <taxon>Bacteria</taxon>
        <taxon>Pseudomonadati</taxon>
        <taxon>Pseudomonadota</taxon>
        <taxon>Gammaproteobacteria</taxon>
        <taxon>Vibrionales</taxon>
        <taxon>Vibrionaceae</taxon>
        <taxon>Vibrio</taxon>
    </lineage>
</organism>
<feature type="transmembrane region" description="Helical" evidence="1">
    <location>
        <begin position="12"/>
        <end position="30"/>
    </location>
</feature>
<reference evidence="3" key="2">
    <citation type="submission" date="2014-09" db="EMBL/GenBank/DDBJ databases">
        <authorList>
            <consortium name="NBRP consortium"/>
            <person name="Sawabe T."/>
            <person name="Meirelles P."/>
            <person name="Nakanishi M."/>
            <person name="Sayaka M."/>
            <person name="Hattori M."/>
            <person name="Ohkuma M."/>
        </authorList>
    </citation>
    <scope>NUCLEOTIDE SEQUENCE [LARGE SCALE GENOMIC DNA]</scope>
    <source>
        <strain evidence="3">JCM 19239</strain>
    </source>
</reference>
<keyword evidence="1" id="KW-0472">Membrane</keyword>